<keyword evidence="7" id="KW-0032">Aminotransferase</keyword>
<dbReference type="PANTHER" id="PTHR46577">
    <property type="entry name" value="HTH-TYPE TRANSCRIPTIONAL REGULATORY PROTEIN GABR"/>
    <property type="match status" value="1"/>
</dbReference>
<dbReference type="PROSITE" id="PS50949">
    <property type="entry name" value="HTH_GNTR"/>
    <property type="match status" value="1"/>
</dbReference>
<accession>A0A424W8Q0</accession>
<dbReference type="EMBL" id="QVXO01000037">
    <property type="protein sequence ID" value="RPJ89669.1"/>
    <property type="molecule type" value="Genomic_DNA"/>
</dbReference>
<evidence type="ECO:0000256" key="2">
    <source>
        <dbReference type="ARBA" id="ARBA00022898"/>
    </source>
</evidence>
<evidence type="ECO:0000256" key="1">
    <source>
        <dbReference type="ARBA" id="ARBA00005384"/>
    </source>
</evidence>
<dbReference type="InterPro" id="IPR015421">
    <property type="entry name" value="PyrdxlP-dep_Trfase_major"/>
</dbReference>
<dbReference type="InterPro" id="IPR000524">
    <property type="entry name" value="Tscrpt_reg_HTH_GntR"/>
</dbReference>
<evidence type="ECO:0000259" key="6">
    <source>
        <dbReference type="PROSITE" id="PS50949"/>
    </source>
</evidence>
<dbReference type="Pfam" id="PF00155">
    <property type="entry name" value="Aminotran_1_2"/>
    <property type="match status" value="1"/>
</dbReference>
<comment type="caution">
    <text evidence="7">The sequence shown here is derived from an EMBL/GenBank/DDBJ whole genome shotgun (WGS) entry which is preliminary data.</text>
</comment>
<keyword evidence="2" id="KW-0663">Pyridoxal phosphate</keyword>
<organism evidence="7 8">
    <name type="scientific">Alcaligenes xylosoxydans xylosoxydans</name>
    <name type="common">Achromobacter xylosoxidans</name>
    <dbReference type="NCBI Taxonomy" id="85698"/>
    <lineage>
        <taxon>Bacteria</taxon>
        <taxon>Pseudomonadati</taxon>
        <taxon>Pseudomonadota</taxon>
        <taxon>Betaproteobacteria</taxon>
        <taxon>Burkholderiales</taxon>
        <taxon>Alcaligenaceae</taxon>
        <taxon>Achromobacter</taxon>
    </lineage>
</organism>
<name>A0A424W8Q0_ALCXX</name>
<dbReference type="PANTHER" id="PTHR46577:SF2">
    <property type="entry name" value="TRANSCRIPTIONAL REGULATORY PROTEIN"/>
    <property type="match status" value="1"/>
</dbReference>
<dbReference type="AlphaFoldDB" id="A0A424W8Q0"/>
<keyword evidence="7" id="KW-0808">Transferase</keyword>
<evidence type="ECO:0000313" key="8">
    <source>
        <dbReference type="Proteomes" id="UP000285324"/>
    </source>
</evidence>
<dbReference type="InterPro" id="IPR015424">
    <property type="entry name" value="PyrdxlP-dep_Trfase"/>
</dbReference>
<protein>
    <submittedName>
        <fullName evidence="7">PLP-dependent aminotransferase family protein</fullName>
    </submittedName>
</protein>
<dbReference type="Pfam" id="PF00392">
    <property type="entry name" value="GntR"/>
    <property type="match status" value="1"/>
</dbReference>
<evidence type="ECO:0000256" key="4">
    <source>
        <dbReference type="ARBA" id="ARBA00023125"/>
    </source>
</evidence>
<dbReference type="CDD" id="cd07377">
    <property type="entry name" value="WHTH_GntR"/>
    <property type="match status" value="1"/>
</dbReference>
<keyword evidence="5" id="KW-0804">Transcription</keyword>
<dbReference type="RefSeq" id="WP_118933547.1">
    <property type="nucleotide sequence ID" value="NZ_CP061008.1"/>
</dbReference>
<sequence length="470" mass="51082">MASHFPPDLLSEQIANQIKLQIRQGDLAPGAKLPSLRHYSQIKGVAKNTVVQAYELLVADGYVEPRHGSGFYVVGVPQAPVSAERWAPALDHALAGIGIDRSAFHLAGGGHSVGEGLPPSAWLENCRLDRYMHKIGRSGLGSVFRYGDPYGYLPLRQSISQKLGAYGIEARSDQIILTQGAYQAVDILIRHMVRPGDTVLVDAPGFYPTFNKLSLQGARIIGVPRTPLGPDLVFLKRALRASRAKLFFTQSVGHNPTGSDISAETARELLALAASAGLTIVDDDALADYKPGHCARLASLDQLENTIYVGSFSKSLSSVVRVGFLACAPRHVRELVSVKTVLSLNSSPFAERTVHAVITEGRFHKHVLDLQQRTRRAVKDALRQFGKHGATVFCTPEHSLFLWVKLPGVEDAAACTRALLERGFALTPGAIFLPEPGAVSPWFRFNVGFMQDAERMSALWRAIATQQRGA</sequence>
<feature type="domain" description="HTH gntR-type" evidence="6">
    <location>
        <begin position="8"/>
        <end position="76"/>
    </location>
</feature>
<dbReference type="GO" id="GO:0003700">
    <property type="term" value="F:DNA-binding transcription factor activity"/>
    <property type="evidence" value="ECO:0007669"/>
    <property type="project" value="InterPro"/>
</dbReference>
<dbReference type="InterPro" id="IPR004839">
    <property type="entry name" value="Aminotransferase_I/II_large"/>
</dbReference>
<keyword evidence="3" id="KW-0805">Transcription regulation</keyword>
<comment type="similarity">
    <text evidence="1">In the C-terminal section; belongs to the class-I pyridoxal-phosphate-dependent aminotransferase family.</text>
</comment>
<evidence type="ECO:0000256" key="3">
    <source>
        <dbReference type="ARBA" id="ARBA00023015"/>
    </source>
</evidence>
<dbReference type="GO" id="GO:0030170">
    <property type="term" value="F:pyridoxal phosphate binding"/>
    <property type="evidence" value="ECO:0007669"/>
    <property type="project" value="InterPro"/>
</dbReference>
<dbReference type="SMART" id="SM00345">
    <property type="entry name" value="HTH_GNTR"/>
    <property type="match status" value="1"/>
</dbReference>
<dbReference type="Proteomes" id="UP000285324">
    <property type="component" value="Unassembled WGS sequence"/>
</dbReference>
<dbReference type="Gene3D" id="3.40.640.10">
    <property type="entry name" value="Type I PLP-dependent aspartate aminotransferase-like (Major domain)"/>
    <property type="match status" value="1"/>
</dbReference>
<gene>
    <name evidence="7" type="ORF">DY367_21430</name>
</gene>
<reference evidence="7 8" key="1">
    <citation type="submission" date="2018-08" db="EMBL/GenBank/DDBJ databases">
        <title>Achromobacter xylosoxidans Genome sequencing and assembly.</title>
        <authorList>
            <person name="Wang R."/>
            <person name="Rensing C."/>
            <person name="Li Y."/>
        </authorList>
    </citation>
    <scope>NUCLEOTIDE SEQUENCE [LARGE SCALE GENOMIC DNA]</scope>
    <source>
        <strain evidence="7 8">GD003A</strain>
    </source>
</reference>
<dbReference type="SUPFAM" id="SSF46785">
    <property type="entry name" value="Winged helix' DNA-binding domain"/>
    <property type="match status" value="1"/>
</dbReference>
<dbReference type="InterPro" id="IPR015422">
    <property type="entry name" value="PyrdxlP-dep_Trfase_small"/>
</dbReference>
<dbReference type="GO" id="GO:0003677">
    <property type="term" value="F:DNA binding"/>
    <property type="evidence" value="ECO:0007669"/>
    <property type="project" value="UniProtKB-KW"/>
</dbReference>
<dbReference type="OrthoDB" id="9804020at2"/>
<proteinExistence type="inferred from homology"/>
<dbReference type="GO" id="GO:0008483">
    <property type="term" value="F:transaminase activity"/>
    <property type="evidence" value="ECO:0007669"/>
    <property type="project" value="UniProtKB-KW"/>
</dbReference>
<evidence type="ECO:0000313" key="7">
    <source>
        <dbReference type="EMBL" id="RPJ89669.1"/>
    </source>
</evidence>
<dbReference type="InterPro" id="IPR051446">
    <property type="entry name" value="HTH_trans_reg/aminotransferase"/>
</dbReference>
<dbReference type="InterPro" id="IPR036390">
    <property type="entry name" value="WH_DNA-bd_sf"/>
</dbReference>
<evidence type="ECO:0000256" key="5">
    <source>
        <dbReference type="ARBA" id="ARBA00023163"/>
    </source>
</evidence>
<dbReference type="InterPro" id="IPR036388">
    <property type="entry name" value="WH-like_DNA-bd_sf"/>
</dbReference>
<dbReference type="Gene3D" id="3.90.1150.10">
    <property type="entry name" value="Aspartate Aminotransferase, domain 1"/>
    <property type="match status" value="1"/>
</dbReference>
<dbReference type="Gene3D" id="1.10.10.10">
    <property type="entry name" value="Winged helix-like DNA-binding domain superfamily/Winged helix DNA-binding domain"/>
    <property type="match status" value="1"/>
</dbReference>
<dbReference type="SUPFAM" id="SSF53383">
    <property type="entry name" value="PLP-dependent transferases"/>
    <property type="match status" value="1"/>
</dbReference>
<dbReference type="CDD" id="cd00609">
    <property type="entry name" value="AAT_like"/>
    <property type="match status" value="1"/>
</dbReference>
<keyword evidence="4" id="KW-0238">DNA-binding</keyword>